<evidence type="ECO:0000256" key="1">
    <source>
        <dbReference type="SAM" id="SignalP"/>
    </source>
</evidence>
<reference evidence="2 3" key="1">
    <citation type="journal article" date="2015" name="Genome Announc.">
        <title>Genome Sequence of 'Candidatus Thioglobus autotrophica' Strain EF1, a Chemoautotroph from the SUP05 Clade of Marine Gammaproteobacteria.</title>
        <authorList>
            <person name="Shah V."/>
            <person name="Morris R.M."/>
        </authorList>
    </citation>
    <scope>NUCLEOTIDE SEQUENCE [LARGE SCALE GENOMIC DNA]</scope>
    <source>
        <strain evidence="2 3">EF1</strain>
    </source>
</reference>
<organism evidence="2 3">
    <name type="scientific">Candidatus Thioglobus autotrophicus</name>
    <dbReference type="NCBI Taxonomy" id="1705394"/>
    <lineage>
        <taxon>Bacteria</taxon>
        <taxon>Pseudomonadati</taxon>
        <taxon>Pseudomonadota</taxon>
        <taxon>Gammaproteobacteria</taxon>
        <taxon>Candidatus Pseudothioglobaceae</taxon>
        <taxon>Candidatus Thioglobus</taxon>
    </lineage>
</organism>
<feature type="signal peptide" evidence="1">
    <location>
        <begin position="1"/>
        <end position="19"/>
    </location>
</feature>
<dbReference type="Proteomes" id="UP000058020">
    <property type="component" value="Chromosome"/>
</dbReference>
<dbReference type="RefSeq" id="WP_053951337.1">
    <property type="nucleotide sequence ID" value="NZ_CP010552.1"/>
</dbReference>
<gene>
    <name evidence="2" type="ORF">SP60_03660</name>
</gene>
<dbReference type="KEGG" id="tho:SP60_03660"/>
<evidence type="ECO:0000313" key="3">
    <source>
        <dbReference type="Proteomes" id="UP000058020"/>
    </source>
</evidence>
<keyword evidence="1" id="KW-0732">Signal</keyword>
<dbReference type="AlphaFoldDB" id="A0A0M4NWB1"/>
<proteinExistence type="predicted"/>
<keyword evidence="3" id="KW-1185">Reference proteome</keyword>
<name>A0A0M4NWB1_9GAMM</name>
<dbReference type="STRING" id="1705394.SP60_03660"/>
<feature type="chain" id="PRO_5005799199" evidence="1">
    <location>
        <begin position="20"/>
        <end position="219"/>
    </location>
</feature>
<sequence>MKRILLLILLSALGTSSIAGEQIRLYKQYVVGMPKVFLQKAHPLEDCSARYEQGTLCLKNHSLAGEEAELAFRFLNDRLVSTVLMLPLTDVSKVKKMFHALKTQFDLVLIEDGKEKFDILEVSANTFNKDEFTQMIADFENEAYQNHNIKYTFISKEEFVAQSRKSHNFADIFKNAPLQMRAATYSVGRKDGQVIATISFIVPGITESYLDQNPIVEDF</sequence>
<protein>
    <submittedName>
        <fullName evidence="2">Uncharacterized protein</fullName>
    </submittedName>
</protein>
<evidence type="ECO:0000313" key="2">
    <source>
        <dbReference type="EMBL" id="ALE52393.1"/>
    </source>
</evidence>
<dbReference type="OrthoDB" id="7059060at2"/>
<accession>A0A0M4NWB1</accession>
<dbReference type="EMBL" id="CP010552">
    <property type="protein sequence ID" value="ALE52393.1"/>
    <property type="molecule type" value="Genomic_DNA"/>
</dbReference>